<evidence type="ECO:0000256" key="1">
    <source>
        <dbReference type="ARBA" id="ARBA00003149"/>
    </source>
</evidence>
<evidence type="ECO:0000256" key="23">
    <source>
        <dbReference type="ARBA" id="ARBA00023228"/>
    </source>
</evidence>
<evidence type="ECO:0000256" key="16">
    <source>
        <dbReference type="ARBA" id="ARBA00022968"/>
    </source>
</evidence>
<evidence type="ECO:0000256" key="10">
    <source>
        <dbReference type="ARBA" id="ARBA00022491"/>
    </source>
</evidence>
<evidence type="ECO:0000256" key="18">
    <source>
        <dbReference type="ARBA" id="ARBA00023015"/>
    </source>
</evidence>
<dbReference type="GO" id="GO:0043202">
    <property type="term" value="C:lysosomal lumen"/>
    <property type="evidence" value="ECO:0007669"/>
    <property type="project" value="UniProtKB-SubCell"/>
</dbReference>
<dbReference type="GO" id="GO:0008625">
    <property type="term" value="P:extrinsic apoptotic signaling pathway via death domain receptors"/>
    <property type="evidence" value="ECO:0007669"/>
    <property type="project" value="UniProtKB-ARBA"/>
</dbReference>
<comment type="function">
    <text evidence="1">Cytoplasmic form induces gene transcription inhibition.</text>
</comment>
<comment type="similarity">
    <text evidence="7">Belongs to the tumor necrosis factor family.</text>
</comment>
<dbReference type="Ensembl" id="ENSPNAT00000012481.2">
    <property type="protein sequence ID" value="ENSPNAP00000001247.2"/>
    <property type="gene ID" value="ENSPNAG00000000622.2"/>
</dbReference>
<dbReference type="CDD" id="cd00184">
    <property type="entry name" value="TNF"/>
    <property type="match status" value="1"/>
</dbReference>
<dbReference type="GO" id="GO:0005615">
    <property type="term" value="C:extracellular space"/>
    <property type="evidence" value="ECO:0007669"/>
    <property type="project" value="UniProtKB-KW"/>
</dbReference>
<dbReference type="SUPFAM" id="SSF49842">
    <property type="entry name" value="TNF-like"/>
    <property type="match status" value="1"/>
</dbReference>
<keyword evidence="19 30" id="KW-0472">Membrane</keyword>
<dbReference type="GO" id="GO:0043123">
    <property type="term" value="P:positive regulation of canonical NF-kappaB signal transduction"/>
    <property type="evidence" value="ECO:0007669"/>
    <property type="project" value="TreeGrafter"/>
</dbReference>
<keyword evidence="15" id="KW-0832">Ubl conjugation</keyword>
<feature type="domain" description="THD" evidence="31">
    <location>
        <begin position="177"/>
        <end position="315"/>
    </location>
</feature>
<keyword evidence="21" id="KW-0804">Transcription</keyword>
<evidence type="ECO:0000256" key="3">
    <source>
        <dbReference type="ARBA" id="ARBA00004227"/>
    </source>
</evidence>
<accession>A0A3B4BNA7</accession>
<reference evidence="32 33" key="1">
    <citation type="submission" date="2020-10" db="EMBL/GenBank/DDBJ databases">
        <title>Pygocentrus nattereri (red-bellied piranha) genome, fPygNat1, primary haplotype.</title>
        <authorList>
            <person name="Myers G."/>
            <person name="Meyer A."/>
            <person name="Karagic N."/>
            <person name="Pippel M."/>
            <person name="Winkler S."/>
            <person name="Tracey A."/>
            <person name="Wood J."/>
            <person name="Formenti G."/>
            <person name="Howe K."/>
            <person name="Fedrigo O."/>
            <person name="Jarvis E.D."/>
        </authorList>
    </citation>
    <scope>NUCLEOTIDE SEQUENCE [LARGE SCALE GENOMIC DNA]</scope>
</reference>
<keyword evidence="25" id="KW-0968">Cytoplasmic vesicle</keyword>
<keyword evidence="33" id="KW-1185">Reference proteome</keyword>
<evidence type="ECO:0000256" key="25">
    <source>
        <dbReference type="ARBA" id="ARBA00023329"/>
    </source>
</evidence>
<evidence type="ECO:0000256" key="5">
    <source>
        <dbReference type="ARBA" id="ARBA00004401"/>
    </source>
</evidence>
<dbReference type="Gene3D" id="2.60.120.40">
    <property type="match status" value="1"/>
</dbReference>
<evidence type="ECO:0000256" key="29">
    <source>
        <dbReference type="SAM" id="MobiDB-lite"/>
    </source>
</evidence>
<evidence type="ECO:0000256" key="17">
    <source>
        <dbReference type="ARBA" id="ARBA00022989"/>
    </source>
</evidence>
<evidence type="ECO:0000256" key="7">
    <source>
        <dbReference type="ARBA" id="ARBA00008670"/>
    </source>
</evidence>
<evidence type="ECO:0000256" key="27">
    <source>
        <dbReference type="ARBA" id="ARBA00045660"/>
    </source>
</evidence>
<evidence type="ECO:0000256" key="4">
    <source>
        <dbReference type="ARBA" id="ARBA00004321"/>
    </source>
</evidence>
<feature type="transmembrane region" description="Helical" evidence="30">
    <location>
        <begin position="109"/>
        <end position="137"/>
    </location>
</feature>
<evidence type="ECO:0000256" key="12">
    <source>
        <dbReference type="ARBA" id="ARBA00022525"/>
    </source>
</evidence>
<evidence type="ECO:0000256" key="21">
    <source>
        <dbReference type="ARBA" id="ARBA00023163"/>
    </source>
</evidence>
<name>A0A3B4BNA7_PYGNA</name>
<comment type="subunit">
    <text evidence="28">Homotrimer. Interacts with ARHGAP9, BAIAP2L1, BTK, CACNB3, CACNB4, CRK, DLG2, DNMBP, DOCK4, EPS8L3, FGR, FYB1, FYN, HCK, ITK, ITSN2, KALRN, LYN, MACC1, MIA, MPP4, MYO15A, NCF1, NCK1, NCK2, NCKIPSD, OSTF1, PIK3R1, PSTPIP1, RIMBP3C, SAMSN1, SH3GL3, SH3PXD2B, SH3PXD2A, SH3RF2, SKAP2, SNX33, SNX9, SORBS3, SPTA1, SRC, SRGAP1, SRGAP2, SRGAP3, TEC, TJP3 and YES1.</text>
</comment>
<keyword evidence="10" id="KW-0678">Repressor</keyword>
<reference evidence="32" key="3">
    <citation type="submission" date="2025-09" db="UniProtKB">
        <authorList>
            <consortium name="Ensembl"/>
        </authorList>
    </citation>
    <scope>IDENTIFICATION</scope>
</reference>
<evidence type="ECO:0000313" key="33">
    <source>
        <dbReference type="Proteomes" id="UP001501920"/>
    </source>
</evidence>
<evidence type="ECO:0000256" key="9">
    <source>
        <dbReference type="ARBA" id="ARBA00022475"/>
    </source>
</evidence>
<proteinExistence type="inferred from homology"/>
<keyword evidence="20" id="KW-1015">Disulfide bond</keyword>
<sequence length="316" mass="35886">MSSTERHRERERHSERRSRTWEDHISVDHIKSPGDFSDIQSTLGRLRAVSMNNNLSYQYPPVFTVDAARPIHQQHGHPQLATGRMEPTLVPCWTFPPARFQSKKRGCGGLTSAAGTLLVMVLLMVFAAMGLGAYQIWGLQKKLALLEQEMHTQTESNAPERLVGHPTENFDETKHPQAAHLIGQSQDGVSKTLKWESKHSRAFTDGILYRDGGLQVNETGLYFVYSRVEFLSNTCQRRDSLTHTVYIKRDGRAQTLMTDRREGFCRDGSKEVWTDGSNLGSVQQLKQADWVFVNVSQPALLSKSHHSNYFGLFRLF</sequence>
<evidence type="ECO:0000256" key="24">
    <source>
        <dbReference type="ARBA" id="ARBA00023242"/>
    </source>
</evidence>
<organism evidence="32 33">
    <name type="scientific">Pygocentrus nattereri</name>
    <name type="common">Red-bellied piranha</name>
    <dbReference type="NCBI Taxonomy" id="42514"/>
    <lineage>
        <taxon>Eukaryota</taxon>
        <taxon>Metazoa</taxon>
        <taxon>Chordata</taxon>
        <taxon>Craniata</taxon>
        <taxon>Vertebrata</taxon>
        <taxon>Euteleostomi</taxon>
        <taxon>Actinopterygii</taxon>
        <taxon>Neopterygii</taxon>
        <taxon>Teleostei</taxon>
        <taxon>Ostariophysi</taxon>
        <taxon>Characiformes</taxon>
        <taxon>Characoidei</taxon>
        <taxon>Pygocentrus</taxon>
    </lineage>
</organism>
<keyword evidence="14" id="KW-0053">Apoptosis</keyword>
<evidence type="ECO:0000256" key="22">
    <source>
        <dbReference type="ARBA" id="ARBA00023180"/>
    </source>
</evidence>
<keyword evidence="17 30" id="KW-1133">Transmembrane helix</keyword>
<dbReference type="InterPro" id="IPR008983">
    <property type="entry name" value="Tumour_necrosis_fac-like_dom"/>
</dbReference>
<keyword evidence="13 30" id="KW-0812">Transmembrane</keyword>
<comment type="subcellular location">
    <subcellularLocation>
        <location evidence="5">Cell membrane</location>
        <topology evidence="5">Single-pass type II membrane protein</topology>
    </subcellularLocation>
    <subcellularLocation>
        <location evidence="4">Cytoplasmic vesicle lumen</location>
    </subcellularLocation>
    <subcellularLocation>
        <location evidence="3">Lysosome lumen</location>
    </subcellularLocation>
    <subcellularLocation>
        <location evidence="2">Nucleus</location>
    </subcellularLocation>
    <subcellularLocation>
        <location evidence="6">Secreted</location>
    </subcellularLocation>
</comment>
<evidence type="ECO:0000256" key="8">
    <source>
        <dbReference type="ARBA" id="ARBA00018020"/>
    </source>
</evidence>
<keyword evidence="9" id="KW-1003">Cell membrane</keyword>
<evidence type="ECO:0000256" key="14">
    <source>
        <dbReference type="ARBA" id="ARBA00022703"/>
    </source>
</evidence>
<keyword evidence="22" id="KW-0325">Glycoprotein</keyword>
<dbReference type="GO" id="GO:0005125">
    <property type="term" value="F:cytokine activity"/>
    <property type="evidence" value="ECO:0007669"/>
    <property type="project" value="UniProtKB-KW"/>
</dbReference>
<evidence type="ECO:0000256" key="13">
    <source>
        <dbReference type="ARBA" id="ARBA00022692"/>
    </source>
</evidence>
<dbReference type="PANTHER" id="PTHR11471:SF33">
    <property type="entry name" value="TUMOR NECROSIS FACTOR LIGAND SUPERFAMILY MEMBER 6"/>
    <property type="match status" value="1"/>
</dbReference>
<dbReference type="GO" id="GO:0005886">
    <property type="term" value="C:plasma membrane"/>
    <property type="evidence" value="ECO:0007669"/>
    <property type="project" value="UniProtKB-SubCell"/>
</dbReference>
<dbReference type="GeneTree" id="ENSGT01060000248544"/>
<dbReference type="GO" id="GO:0005634">
    <property type="term" value="C:nucleus"/>
    <property type="evidence" value="ECO:0007669"/>
    <property type="project" value="UniProtKB-SubCell"/>
</dbReference>
<dbReference type="FunFam" id="2.60.120.40:FF:000017">
    <property type="entry name" value="Tumor necrosis factor ligand superfamily member 6"/>
    <property type="match status" value="1"/>
</dbReference>
<dbReference type="InterPro" id="IPR006052">
    <property type="entry name" value="TNF_dom"/>
</dbReference>
<protein>
    <recommendedName>
        <fullName evidence="8">Tumor necrosis factor ligand superfamily member 6</fullName>
    </recommendedName>
    <alternativeName>
        <fullName evidence="26">Fas antigen ligand</fullName>
    </alternativeName>
</protein>
<dbReference type="GO" id="GO:0060205">
    <property type="term" value="C:cytoplasmic vesicle lumen"/>
    <property type="evidence" value="ECO:0007669"/>
    <property type="project" value="UniProtKB-SubCell"/>
</dbReference>
<dbReference type="GeneID" id="108414750"/>
<dbReference type="OMA" id="MACTVNF"/>
<dbReference type="RefSeq" id="XP_017543144.2">
    <property type="nucleotide sequence ID" value="XM_017687655.2"/>
</dbReference>
<keyword evidence="24" id="KW-0539">Nucleus</keyword>
<keyword evidence="11" id="KW-0202">Cytokine</keyword>
<keyword evidence="23" id="KW-0458">Lysosome</keyword>
<evidence type="ECO:0000256" key="19">
    <source>
        <dbReference type="ARBA" id="ARBA00023136"/>
    </source>
</evidence>
<evidence type="ECO:0000256" key="30">
    <source>
        <dbReference type="SAM" id="Phobius"/>
    </source>
</evidence>
<evidence type="ECO:0000313" key="32">
    <source>
        <dbReference type="Ensembl" id="ENSPNAP00000001247.2"/>
    </source>
</evidence>
<dbReference type="Pfam" id="PF00229">
    <property type="entry name" value="TNF"/>
    <property type="match status" value="1"/>
</dbReference>
<comment type="function">
    <text evidence="27">Induces FAS-mediated activation of NF-kappa-B, initiating non-apoptotic signaling pathways. Can induce apoptosis but does not appear to be essential for this process.</text>
</comment>
<dbReference type="AlphaFoldDB" id="A0A3B4BNA7"/>
<evidence type="ECO:0000256" key="2">
    <source>
        <dbReference type="ARBA" id="ARBA00004123"/>
    </source>
</evidence>
<dbReference type="STRING" id="42514.ENSPNAP00000001247"/>
<evidence type="ECO:0000256" key="15">
    <source>
        <dbReference type="ARBA" id="ARBA00022843"/>
    </source>
</evidence>
<keyword evidence="18" id="KW-0805">Transcription regulation</keyword>
<dbReference type="PANTHER" id="PTHR11471">
    <property type="entry name" value="TUMOR NECROSIS FACTOR FAMILY MEMBER"/>
    <property type="match status" value="1"/>
</dbReference>
<feature type="region of interest" description="Disordered" evidence="29">
    <location>
        <begin position="1"/>
        <end position="20"/>
    </location>
</feature>
<keyword evidence="16" id="KW-0735">Signal-anchor</keyword>
<dbReference type="SMART" id="SM00207">
    <property type="entry name" value="TNF"/>
    <property type="match status" value="1"/>
</dbReference>
<evidence type="ECO:0000256" key="11">
    <source>
        <dbReference type="ARBA" id="ARBA00022514"/>
    </source>
</evidence>
<dbReference type="GO" id="GO:0006955">
    <property type="term" value="P:immune response"/>
    <property type="evidence" value="ECO:0007669"/>
    <property type="project" value="InterPro"/>
</dbReference>
<gene>
    <name evidence="32" type="primary">FASLG</name>
</gene>
<dbReference type="OrthoDB" id="5983780at2759"/>
<dbReference type="Proteomes" id="UP001501920">
    <property type="component" value="Chromosome 4"/>
</dbReference>
<dbReference type="PROSITE" id="PS50049">
    <property type="entry name" value="THD_2"/>
    <property type="match status" value="1"/>
</dbReference>
<evidence type="ECO:0000256" key="26">
    <source>
        <dbReference type="ARBA" id="ARBA00030913"/>
    </source>
</evidence>
<evidence type="ECO:0000256" key="6">
    <source>
        <dbReference type="ARBA" id="ARBA00004613"/>
    </source>
</evidence>
<evidence type="ECO:0000256" key="28">
    <source>
        <dbReference type="ARBA" id="ARBA00047144"/>
    </source>
</evidence>
<dbReference type="GO" id="GO:0005164">
    <property type="term" value="F:tumor necrosis factor receptor binding"/>
    <property type="evidence" value="ECO:0007669"/>
    <property type="project" value="InterPro"/>
</dbReference>
<evidence type="ECO:0000256" key="20">
    <source>
        <dbReference type="ARBA" id="ARBA00023157"/>
    </source>
</evidence>
<dbReference type="GO" id="GO:0030903">
    <property type="term" value="P:notochord development"/>
    <property type="evidence" value="ECO:0007669"/>
    <property type="project" value="Ensembl"/>
</dbReference>
<reference evidence="32" key="2">
    <citation type="submission" date="2025-08" db="UniProtKB">
        <authorList>
            <consortium name="Ensembl"/>
        </authorList>
    </citation>
    <scope>IDENTIFICATION</scope>
</reference>
<keyword evidence="12" id="KW-0964">Secreted</keyword>
<evidence type="ECO:0000259" key="31">
    <source>
        <dbReference type="PROSITE" id="PS50049"/>
    </source>
</evidence>